<proteinExistence type="predicted"/>
<name>A0A2H3JF65_WOLCO</name>
<dbReference type="OMA" id="VPDYCYI"/>
<gene>
    <name evidence="3" type="ORF">WOLCODRAFT_65530</name>
</gene>
<dbReference type="Gene3D" id="2.60.120.650">
    <property type="entry name" value="Cupin"/>
    <property type="match status" value="1"/>
</dbReference>
<evidence type="ECO:0000313" key="3">
    <source>
        <dbReference type="EMBL" id="PCH38433.1"/>
    </source>
</evidence>
<evidence type="ECO:0000313" key="4">
    <source>
        <dbReference type="Proteomes" id="UP000218811"/>
    </source>
</evidence>
<dbReference type="Pfam" id="PF13621">
    <property type="entry name" value="Cupin_8"/>
    <property type="match status" value="1"/>
</dbReference>
<reference evidence="3 4" key="1">
    <citation type="journal article" date="2012" name="Science">
        <title>The Paleozoic origin of enzymatic lignin decomposition reconstructed from 31 fungal genomes.</title>
        <authorList>
            <person name="Floudas D."/>
            <person name="Binder M."/>
            <person name="Riley R."/>
            <person name="Barry K."/>
            <person name="Blanchette R.A."/>
            <person name="Henrissat B."/>
            <person name="Martinez A.T."/>
            <person name="Otillar R."/>
            <person name="Spatafora J.W."/>
            <person name="Yadav J.S."/>
            <person name="Aerts A."/>
            <person name="Benoit I."/>
            <person name="Boyd A."/>
            <person name="Carlson A."/>
            <person name="Copeland A."/>
            <person name="Coutinho P.M."/>
            <person name="de Vries R.P."/>
            <person name="Ferreira P."/>
            <person name="Findley K."/>
            <person name="Foster B."/>
            <person name="Gaskell J."/>
            <person name="Glotzer D."/>
            <person name="Gorecki P."/>
            <person name="Heitman J."/>
            <person name="Hesse C."/>
            <person name="Hori C."/>
            <person name="Igarashi K."/>
            <person name="Jurgens J.A."/>
            <person name="Kallen N."/>
            <person name="Kersten P."/>
            <person name="Kohler A."/>
            <person name="Kuees U."/>
            <person name="Kumar T.K.A."/>
            <person name="Kuo A."/>
            <person name="LaButti K."/>
            <person name="Larrondo L.F."/>
            <person name="Lindquist E."/>
            <person name="Ling A."/>
            <person name="Lombard V."/>
            <person name="Lucas S."/>
            <person name="Lundell T."/>
            <person name="Martin R."/>
            <person name="McLaughlin D.J."/>
            <person name="Morgenstern I."/>
            <person name="Morin E."/>
            <person name="Murat C."/>
            <person name="Nagy L.G."/>
            <person name="Nolan M."/>
            <person name="Ohm R.A."/>
            <person name="Patyshakuliyeva A."/>
            <person name="Rokas A."/>
            <person name="Ruiz-Duenas F.J."/>
            <person name="Sabat G."/>
            <person name="Salamov A."/>
            <person name="Samejima M."/>
            <person name="Schmutz J."/>
            <person name="Slot J.C."/>
            <person name="St John F."/>
            <person name="Stenlid J."/>
            <person name="Sun H."/>
            <person name="Sun S."/>
            <person name="Syed K."/>
            <person name="Tsang A."/>
            <person name="Wiebenga A."/>
            <person name="Young D."/>
            <person name="Pisabarro A."/>
            <person name="Eastwood D.C."/>
            <person name="Martin F."/>
            <person name="Cullen D."/>
            <person name="Grigoriev I.V."/>
            <person name="Hibbett D.S."/>
        </authorList>
    </citation>
    <scope>NUCLEOTIDE SEQUENCE [LARGE SCALE GENOMIC DNA]</scope>
    <source>
        <strain evidence="3 4">MD-104</strain>
    </source>
</reference>
<dbReference type="EMBL" id="KB467942">
    <property type="protein sequence ID" value="PCH38433.1"/>
    <property type="molecule type" value="Genomic_DNA"/>
</dbReference>
<dbReference type="InterPro" id="IPR003347">
    <property type="entry name" value="JmjC_dom"/>
</dbReference>
<sequence>MRLSPPKALSYWRRLYTDAIILRSLIDVCQLGRFADAALAASCIARSDHAIVIAGAPGEGRLELVTFLIRQVQLNCLGFDAAAAITDTALPLTRNSGALTPLSLDTASASVPQLRSPPSLSAFVSQYSKHPFVLSGFISDWPALNEHPWRSPAYLRAVAGPGRVVPVEVGSDYRDDDWTQTMMPWGEFLEALEPGVKYKRMLYLAQHNLLLQFPQLREDIMLPDYVYAPLPPPEGFPGYRPPGNEDRLVLNAWLGPAGTVSPAHTDPYFNFYAQVVGQKTVWLAPPDATSCMYPYPPPFSHSAASEHTHNPAANNTNPSMSNTSQVDVFQGPNHAHGKWPLFWKEVVPRAMSVTLQPGDLLFFPPGWWHAMRSEEGSFSVSMWF</sequence>
<dbReference type="Proteomes" id="UP000218811">
    <property type="component" value="Unassembled WGS sequence"/>
</dbReference>
<dbReference type="SUPFAM" id="SSF51197">
    <property type="entry name" value="Clavaminate synthase-like"/>
    <property type="match status" value="1"/>
</dbReference>
<dbReference type="PROSITE" id="PS51184">
    <property type="entry name" value="JMJC"/>
    <property type="match status" value="1"/>
</dbReference>
<dbReference type="OrthoDB" id="47172at2759"/>
<evidence type="ECO:0000259" key="2">
    <source>
        <dbReference type="PROSITE" id="PS51184"/>
    </source>
</evidence>
<feature type="domain" description="JmjC" evidence="2">
    <location>
        <begin position="202"/>
        <end position="384"/>
    </location>
</feature>
<dbReference type="PANTHER" id="PTHR12461:SF94">
    <property type="entry name" value="JMJC DOMAIN-CONTAINING PROTEIN"/>
    <property type="match status" value="1"/>
</dbReference>
<dbReference type="STRING" id="742152.A0A2H3JF65"/>
<evidence type="ECO:0000256" key="1">
    <source>
        <dbReference type="SAM" id="MobiDB-lite"/>
    </source>
</evidence>
<feature type="region of interest" description="Disordered" evidence="1">
    <location>
        <begin position="303"/>
        <end position="323"/>
    </location>
</feature>
<accession>A0A2H3JF65</accession>
<dbReference type="AlphaFoldDB" id="A0A2H3JF65"/>
<dbReference type="SMART" id="SM00558">
    <property type="entry name" value="JmjC"/>
    <property type="match status" value="1"/>
</dbReference>
<dbReference type="InterPro" id="IPR041667">
    <property type="entry name" value="Cupin_8"/>
</dbReference>
<protein>
    <submittedName>
        <fullName evidence="3">Clavaminate synthase-like protein</fullName>
    </submittedName>
</protein>
<dbReference type="CDD" id="cd02208">
    <property type="entry name" value="cupin_RmlC-like"/>
    <property type="match status" value="1"/>
</dbReference>
<keyword evidence="4" id="KW-1185">Reference proteome</keyword>
<feature type="compositionally biased region" description="Polar residues" evidence="1">
    <location>
        <begin position="311"/>
        <end position="323"/>
    </location>
</feature>
<organism evidence="3 4">
    <name type="scientific">Wolfiporia cocos (strain MD-104)</name>
    <name type="common">Brown rot fungus</name>
    <dbReference type="NCBI Taxonomy" id="742152"/>
    <lineage>
        <taxon>Eukaryota</taxon>
        <taxon>Fungi</taxon>
        <taxon>Dikarya</taxon>
        <taxon>Basidiomycota</taxon>
        <taxon>Agaricomycotina</taxon>
        <taxon>Agaricomycetes</taxon>
        <taxon>Polyporales</taxon>
        <taxon>Phaeolaceae</taxon>
        <taxon>Wolfiporia</taxon>
    </lineage>
</organism>
<dbReference type="PANTHER" id="PTHR12461">
    <property type="entry name" value="HYPOXIA-INDUCIBLE FACTOR 1 ALPHA INHIBITOR-RELATED"/>
    <property type="match status" value="1"/>
</dbReference>